<accession>A0ACB8UIR5</accession>
<sequence>MIFGTGSILSLFAAYILSDTGEIPVVVTSLDNSSASATLPLNDISNGTVSSIFESPQLASGPHVLQLLVGLSPRTSFYLDSFEVANGTSGALRDNEGGSSVPIGPIIGGVVGGVVVVVCSMLAFYYLYWRKRRSGGLQGSLAKDIDSEKLEETPLMTSQTTIVPFIVTAPTLDSQPQPEETEAGQDEHGELLHRQPTDSGSESSYLLFATSASNPRVMNPDSAHRTADGMVTGAGGSKFAEAYRARSMQAVVLHHMDSGMRFIPVVETSGAGPSTQTIEDVPPVYTES</sequence>
<dbReference type="EMBL" id="MU274900">
    <property type="protein sequence ID" value="KAI0094273.1"/>
    <property type="molecule type" value="Genomic_DNA"/>
</dbReference>
<organism evidence="1 2">
    <name type="scientific">Irpex rosettiformis</name>
    <dbReference type="NCBI Taxonomy" id="378272"/>
    <lineage>
        <taxon>Eukaryota</taxon>
        <taxon>Fungi</taxon>
        <taxon>Dikarya</taxon>
        <taxon>Basidiomycota</taxon>
        <taxon>Agaricomycotina</taxon>
        <taxon>Agaricomycetes</taxon>
        <taxon>Polyporales</taxon>
        <taxon>Irpicaceae</taxon>
        <taxon>Irpex</taxon>
    </lineage>
</organism>
<name>A0ACB8UIR5_9APHY</name>
<evidence type="ECO:0000313" key="1">
    <source>
        <dbReference type="EMBL" id="KAI0094273.1"/>
    </source>
</evidence>
<reference evidence="1" key="1">
    <citation type="journal article" date="2021" name="Environ. Microbiol.">
        <title>Gene family expansions and transcriptome signatures uncover fungal adaptations to wood decay.</title>
        <authorList>
            <person name="Hage H."/>
            <person name="Miyauchi S."/>
            <person name="Viragh M."/>
            <person name="Drula E."/>
            <person name="Min B."/>
            <person name="Chaduli D."/>
            <person name="Navarro D."/>
            <person name="Favel A."/>
            <person name="Norest M."/>
            <person name="Lesage-Meessen L."/>
            <person name="Balint B."/>
            <person name="Merenyi Z."/>
            <person name="de Eugenio L."/>
            <person name="Morin E."/>
            <person name="Martinez A.T."/>
            <person name="Baldrian P."/>
            <person name="Stursova M."/>
            <person name="Martinez M.J."/>
            <person name="Novotny C."/>
            <person name="Magnuson J.K."/>
            <person name="Spatafora J.W."/>
            <person name="Maurice S."/>
            <person name="Pangilinan J."/>
            <person name="Andreopoulos W."/>
            <person name="LaButti K."/>
            <person name="Hundley H."/>
            <person name="Na H."/>
            <person name="Kuo A."/>
            <person name="Barry K."/>
            <person name="Lipzen A."/>
            <person name="Henrissat B."/>
            <person name="Riley R."/>
            <person name="Ahrendt S."/>
            <person name="Nagy L.G."/>
            <person name="Grigoriev I.V."/>
            <person name="Martin F."/>
            <person name="Rosso M.N."/>
        </authorList>
    </citation>
    <scope>NUCLEOTIDE SEQUENCE</scope>
    <source>
        <strain evidence="1">CBS 384.51</strain>
    </source>
</reference>
<keyword evidence="2" id="KW-1185">Reference proteome</keyword>
<comment type="caution">
    <text evidence="1">The sequence shown here is derived from an EMBL/GenBank/DDBJ whole genome shotgun (WGS) entry which is preliminary data.</text>
</comment>
<protein>
    <submittedName>
        <fullName evidence="1">Uncharacterized protein</fullName>
    </submittedName>
</protein>
<proteinExistence type="predicted"/>
<evidence type="ECO:0000313" key="2">
    <source>
        <dbReference type="Proteomes" id="UP001055072"/>
    </source>
</evidence>
<gene>
    <name evidence="1" type="ORF">BDY19DRAFT_12143</name>
</gene>
<dbReference type="Proteomes" id="UP001055072">
    <property type="component" value="Unassembled WGS sequence"/>
</dbReference>